<dbReference type="EMBL" id="SFCC01000009">
    <property type="protein sequence ID" value="RZQ62496.1"/>
    <property type="molecule type" value="Genomic_DNA"/>
</dbReference>
<dbReference type="NCBIfam" id="TIGR03083">
    <property type="entry name" value="maleylpyruvate isomerase family mycothiol-dependent enzyme"/>
    <property type="match status" value="1"/>
</dbReference>
<dbReference type="GO" id="GO:0046872">
    <property type="term" value="F:metal ion binding"/>
    <property type="evidence" value="ECO:0007669"/>
    <property type="project" value="InterPro"/>
</dbReference>
<dbReference type="InterPro" id="IPR017517">
    <property type="entry name" value="Maleyloyr_isom"/>
</dbReference>
<dbReference type="InterPro" id="IPR034660">
    <property type="entry name" value="DinB/YfiT-like"/>
</dbReference>
<accession>A0A4Q7J6N1</accession>
<dbReference type="Proteomes" id="UP000292003">
    <property type="component" value="Unassembled WGS sequence"/>
</dbReference>
<dbReference type="NCBIfam" id="TIGR03086">
    <property type="entry name" value="TIGR03086 family metal-binding protein"/>
    <property type="match status" value="1"/>
</dbReference>
<organism evidence="2 3">
    <name type="scientific">Amycolatopsis suaedae</name>
    <dbReference type="NCBI Taxonomy" id="2510978"/>
    <lineage>
        <taxon>Bacteria</taxon>
        <taxon>Bacillati</taxon>
        <taxon>Actinomycetota</taxon>
        <taxon>Actinomycetes</taxon>
        <taxon>Pseudonocardiales</taxon>
        <taxon>Pseudonocardiaceae</taxon>
        <taxon>Amycolatopsis</taxon>
    </lineage>
</organism>
<name>A0A4Q7J6N1_9PSEU</name>
<evidence type="ECO:0000313" key="3">
    <source>
        <dbReference type="Proteomes" id="UP000292003"/>
    </source>
</evidence>
<feature type="domain" description="Mycothiol-dependent maleylpyruvate isomerase metal-binding" evidence="1">
    <location>
        <begin position="13"/>
        <end position="133"/>
    </location>
</feature>
<comment type="caution">
    <text evidence="2">The sequence shown here is derived from an EMBL/GenBank/DDBJ whole genome shotgun (WGS) entry which is preliminary data.</text>
</comment>
<dbReference type="SUPFAM" id="SSF109854">
    <property type="entry name" value="DinB/YfiT-like putative metalloenzymes"/>
    <property type="match status" value="1"/>
</dbReference>
<dbReference type="Gene3D" id="1.20.120.450">
    <property type="entry name" value="dinb family like domain"/>
    <property type="match status" value="1"/>
</dbReference>
<reference evidence="2 3" key="1">
    <citation type="submission" date="2019-02" db="EMBL/GenBank/DDBJ databases">
        <title>Draft genome sequence of Amycolatopsis sp. 8-3EHSu isolated from roots of Suaeda maritima.</title>
        <authorList>
            <person name="Duangmal K."/>
            <person name="Chantavorakit T."/>
        </authorList>
    </citation>
    <scope>NUCLEOTIDE SEQUENCE [LARGE SCALE GENOMIC DNA]</scope>
    <source>
        <strain evidence="2 3">8-3EHSu</strain>
    </source>
</reference>
<dbReference type="InterPro" id="IPR017520">
    <property type="entry name" value="CHP03086"/>
</dbReference>
<dbReference type="RefSeq" id="WP_130476924.1">
    <property type="nucleotide sequence ID" value="NZ_SFCC01000009.1"/>
</dbReference>
<sequence length="198" mass="21215">MHIDELQILDALAVRTSRDLITGITPADLRRPTPCADWTLHGLLTHMTAQHHGFAAAAEGDGDLANWRAVPLGDDPVATYRSSVDRVLRAFAANGIGDRKFPLTELSADVLFTAEQALTFHFVDYVVHSWDVARTLGLPLRFDRHVVEAALSVARSVPDGPSRLEPGSPFAPAVAAPGASGLDEVVALLGRSPAWPEA</sequence>
<dbReference type="Pfam" id="PF11716">
    <property type="entry name" value="MDMPI_N"/>
    <property type="match status" value="1"/>
</dbReference>
<proteinExistence type="predicted"/>
<keyword evidence="3" id="KW-1185">Reference proteome</keyword>
<dbReference type="OrthoDB" id="5185819at2"/>
<dbReference type="InterPro" id="IPR024344">
    <property type="entry name" value="MDMPI_metal-binding"/>
</dbReference>
<evidence type="ECO:0000313" key="2">
    <source>
        <dbReference type="EMBL" id="RZQ62496.1"/>
    </source>
</evidence>
<protein>
    <submittedName>
        <fullName evidence="2">TIGR03086 family protein</fullName>
    </submittedName>
</protein>
<evidence type="ECO:0000259" key="1">
    <source>
        <dbReference type="Pfam" id="PF11716"/>
    </source>
</evidence>
<gene>
    <name evidence="2" type="ORF">EWH70_19805</name>
</gene>
<dbReference type="AlphaFoldDB" id="A0A4Q7J6N1"/>